<evidence type="ECO:0000256" key="2">
    <source>
        <dbReference type="SAM" id="Phobius"/>
    </source>
</evidence>
<dbReference type="OrthoDB" id="201750at2759"/>
<accession>A0A9N8DPB1</accession>
<feature type="signal peptide" evidence="3">
    <location>
        <begin position="1"/>
        <end position="19"/>
    </location>
</feature>
<feature type="transmembrane region" description="Helical" evidence="2">
    <location>
        <begin position="540"/>
        <end position="558"/>
    </location>
</feature>
<evidence type="ECO:0000313" key="5">
    <source>
        <dbReference type="EMBL" id="CAB9506001.1"/>
    </source>
</evidence>
<dbReference type="PANTHER" id="PTHR36367">
    <property type="entry name" value="TRANSMEMBRANE PROTEIN"/>
    <property type="match status" value="1"/>
</dbReference>
<protein>
    <recommendedName>
        <fullName evidence="4">SnoaL-like domain-containing protein</fullName>
    </recommendedName>
</protein>
<dbReference type="AlphaFoldDB" id="A0A9N8DPB1"/>
<dbReference type="InterPro" id="IPR032710">
    <property type="entry name" value="NTF2-like_dom_sf"/>
</dbReference>
<proteinExistence type="predicted"/>
<feature type="compositionally biased region" description="Polar residues" evidence="1">
    <location>
        <begin position="241"/>
        <end position="250"/>
    </location>
</feature>
<feature type="region of interest" description="Disordered" evidence="1">
    <location>
        <begin position="227"/>
        <end position="257"/>
    </location>
</feature>
<evidence type="ECO:0000256" key="1">
    <source>
        <dbReference type="SAM" id="MobiDB-lite"/>
    </source>
</evidence>
<evidence type="ECO:0000259" key="4">
    <source>
        <dbReference type="Pfam" id="PF12680"/>
    </source>
</evidence>
<dbReference type="SUPFAM" id="SSF54427">
    <property type="entry name" value="NTF2-like"/>
    <property type="match status" value="2"/>
</dbReference>
<name>A0A9N8DPB1_9STRA</name>
<feature type="chain" id="PRO_5040172368" description="SnoaL-like domain-containing protein" evidence="3">
    <location>
        <begin position="20"/>
        <end position="651"/>
    </location>
</feature>
<dbReference type="Pfam" id="PF12680">
    <property type="entry name" value="SnoaL_2"/>
    <property type="match status" value="1"/>
</dbReference>
<evidence type="ECO:0000256" key="3">
    <source>
        <dbReference type="SAM" id="SignalP"/>
    </source>
</evidence>
<keyword evidence="2" id="KW-1133">Transmembrane helix</keyword>
<keyword evidence="2" id="KW-0812">Transmembrane</keyword>
<dbReference type="PANTHER" id="PTHR36367:SF2">
    <property type="entry name" value="TRANSMEMBRANE PROTEIN"/>
    <property type="match status" value="1"/>
</dbReference>
<evidence type="ECO:0000313" key="6">
    <source>
        <dbReference type="Proteomes" id="UP001153069"/>
    </source>
</evidence>
<feature type="transmembrane region" description="Helical" evidence="2">
    <location>
        <begin position="487"/>
        <end position="508"/>
    </location>
</feature>
<keyword evidence="6" id="KW-1185">Reference proteome</keyword>
<reference evidence="5" key="1">
    <citation type="submission" date="2020-06" db="EMBL/GenBank/DDBJ databases">
        <authorList>
            <consortium name="Plant Systems Biology data submission"/>
        </authorList>
    </citation>
    <scope>NUCLEOTIDE SEQUENCE</scope>
    <source>
        <strain evidence="5">D6</strain>
    </source>
</reference>
<keyword evidence="2" id="KW-0472">Membrane</keyword>
<dbReference type="InterPro" id="IPR037401">
    <property type="entry name" value="SnoaL-like"/>
</dbReference>
<comment type="caution">
    <text evidence="5">The sequence shown here is derived from an EMBL/GenBank/DDBJ whole genome shotgun (WGS) entry which is preliminary data.</text>
</comment>
<keyword evidence="3" id="KW-0732">Signal</keyword>
<sequence length="651" mass="71878">MRIPSAVVVGAIVSPVLLASPSRAFSSPSLATTSRPAARPSQLCLSNAVADFLSPFKSLLPEQQSNSLPVVKPNNNRDNNVAVQFFEYLNDNNLDAALELISDSEEVEWDECTFYQTCIGKQAVERRLRLQSETTSFRERSICVDNVAVDGTRNTIGVLFHRNDKKTGTTIPNSRGCAMFQLLEGQQQQPKKIQRVVLVTEPTVRGGETGLNILSQASKVMDVTGYNPEAIEQESRRKTRQPTTKSTTKAPLSPPEQYFDAWNRRDMTAAVQVFADDNIKYEDTAFPEPFVGKQKLKEHLIKCSNAFPASFQIVIDTVAIDTNSCSGMAEWHFENGEGEALPFTQGCSFYKLDNKAQKIVEGIDFIEPAVVKPSGLSMFTDSLATKLSQEPVRWIPVLSWVAYMYIVFLSDGILPGANALQLEARTWEEVLNLSLNFFLVSPLLHLPFSPSVHPMLEGVFNLLLSWAAMFAGFLSDERPRKPNLLPMFPIVVGMQFLTSAFLLPYLAVRSSETTTSISDAAAVTKEELPVVAQVAGESPVLGALMGLVGSGSILWFFLGRAEEYGADFAVRYASFLDLLSIDRVGSSFLVDLAIFAAFQGWLVDDDLKRRGVSDGELALLERVAKYVPFFGLAAYLVLRPSLPEETGNRYQ</sequence>
<gene>
    <name evidence="5" type="ORF">SEMRO_250_G099080.1</name>
</gene>
<feature type="transmembrane region" description="Helical" evidence="2">
    <location>
        <begin position="458"/>
        <end position="475"/>
    </location>
</feature>
<dbReference type="Proteomes" id="UP001153069">
    <property type="component" value="Unassembled WGS sequence"/>
</dbReference>
<dbReference type="EMBL" id="CAICTM010000249">
    <property type="protein sequence ID" value="CAB9506001.1"/>
    <property type="molecule type" value="Genomic_DNA"/>
</dbReference>
<organism evidence="5 6">
    <name type="scientific">Seminavis robusta</name>
    <dbReference type="NCBI Taxonomy" id="568900"/>
    <lineage>
        <taxon>Eukaryota</taxon>
        <taxon>Sar</taxon>
        <taxon>Stramenopiles</taxon>
        <taxon>Ochrophyta</taxon>
        <taxon>Bacillariophyta</taxon>
        <taxon>Bacillariophyceae</taxon>
        <taxon>Bacillariophycidae</taxon>
        <taxon>Naviculales</taxon>
        <taxon>Naviculaceae</taxon>
        <taxon>Seminavis</taxon>
    </lineage>
</organism>
<dbReference type="Gene3D" id="3.10.450.50">
    <property type="match status" value="2"/>
</dbReference>
<feature type="domain" description="SnoaL-like" evidence="4">
    <location>
        <begin position="256"/>
        <end position="361"/>
    </location>
</feature>